<dbReference type="Proteomes" id="UP000664698">
    <property type="component" value="Unassembled WGS sequence"/>
</dbReference>
<protein>
    <recommendedName>
        <fullName evidence="3">DUF4252 domain-containing protein</fullName>
    </recommendedName>
</protein>
<dbReference type="EMBL" id="JAFKCW010000001">
    <property type="protein sequence ID" value="MBN7800502.1"/>
    <property type="molecule type" value="Genomic_DNA"/>
</dbReference>
<gene>
    <name evidence="1" type="ORF">J0A67_06505</name>
</gene>
<evidence type="ECO:0000313" key="1">
    <source>
        <dbReference type="EMBL" id="MBN7800502.1"/>
    </source>
</evidence>
<keyword evidence="2" id="KW-1185">Reference proteome</keyword>
<dbReference type="RefSeq" id="WP_206568449.1">
    <property type="nucleotide sequence ID" value="NZ_JAFKCW010000001.1"/>
</dbReference>
<reference evidence="1 2" key="1">
    <citation type="submission" date="2021-03" db="EMBL/GenBank/DDBJ databases">
        <title>novel species isolated from a fishpond in China.</title>
        <authorList>
            <person name="Lu H."/>
            <person name="Cai Z."/>
        </authorList>
    </citation>
    <scope>NUCLEOTIDE SEQUENCE [LARGE SCALE GENOMIC DNA]</scope>
    <source>
        <strain evidence="1 2">JCM 31546</strain>
    </source>
</reference>
<sequence length="293" mass="32515">MKVVFLLFLVFFTSLFTIAQESKRVTYDQLGLSFVIPLGWQPQEINQGILLQKPGLAGFIFASTHDQNLEELKADALKPLQDEQGTNLKLIDNLQDLGAHSIAGYYQGLLEGSPAKCYIIGIENPTGGLGVTIIAASQPDLFSEQLREAAIEFASSFQFQKIEKSAEIQEWRSFLSGMRLTYMESYNSPSTSVGGISGGYNIKRTIDLCPQGYFNSGNSSSIQMDGLGMNNSNQKGQGTWDIVLGTDGMLHLELKDHAGEIRYYRLEYIDQKLYLNGERYFRNSDGSDGPICN</sequence>
<name>A0ABS3BMG6_9BACT</name>
<proteinExistence type="predicted"/>
<evidence type="ECO:0008006" key="3">
    <source>
        <dbReference type="Google" id="ProtNLM"/>
    </source>
</evidence>
<organism evidence="1 2">
    <name type="scientific">Algoriphagus aestuariicola</name>
    <dbReference type="NCBI Taxonomy" id="1852016"/>
    <lineage>
        <taxon>Bacteria</taxon>
        <taxon>Pseudomonadati</taxon>
        <taxon>Bacteroidota</taxon>
        <taxon>Cytophagia</taxon>
        <taxon>Cytophagales</taxon>
        <taxon>Cyclobacteriaceae</taxon>
        <taxon>Algoriphagus</taxon>
    </lineage>
</organism>
<comment type="caution">
    <text evidence="1">The sequence shown here is derived from an EMBL/GenBank/DDBJ whole genome shotgun (WGS) entry which is preliminary data.</text>
</comment>
<evidence type="ECO:0000313" key="2">
    <source>
        <dbReference type="Proteomes" id="UP000664698"/>
    </source>
</evidence>
<accession>A0ABS3BMG6</accession>